<dbReference type="EMBL" id="NKQK01000008">
    <property type="protein sequence ID" value="PSS23776.1"/>
    <property type="molecule type" value="Genomic_DNA"/>
</dbReference>
<dbReference type="AlphaFoldDB" id="A0A2R6R8A6"/>
<dbReference type="Gramene" id="PSS23776">
    <property type="protein sequence ID" value="PSS23776"/>
    <property type="gene ID" value="CEY00_Acc08599"/>
</dbReference>
<evidence type="ECO:0000259" key="2">
    <source>
        <dbReference type="Pfam" id="PF11961"/>
    </source>
</evidence>
<dbReference type="Pfam" id="PF11961">
    <property type="entry name" value="DUF3475"/>
    <property type="match status" value="1"/>
</dbReference>
<dbReference type="InParanoid" id="A0A2R6R8A6"/>
<feature type="domain" description="DUF668" evidence="1">
    <location>
        <begin position="354"/>
        <end position="448"/>
    </location>
</feature>
<feature type="domain" description="DUF3475" evidence="2">
    <location>
        <begin position="87"/>
        <end position="142"/>
    </location>
</feature>
<dbReference type="GO" id="GO:0045927">
    <property type="term" value="P:positive regulation of growth"/>
    <property type="evidence" value="ECO:0007669"/>
    <property type="project" value="InterPro"/>
</dbReference>
<keyword evidence="4" id="KW-1185">Reference proteome</keyword>
<evidence type="ECO:0000313" key="4">
    <source>
        <dbReference type="Proteomes" id="UP000241394"/>
    </source>
</evidence>
<dbReference type="OMA" id="ENRQWSE"/>
<proteinExistence type="predicted"/>
<sequence>MKLLRKSSPQIFSPPLLKYPPFSLQISNSIPHDNLQKNSNLHQNRDQRIPSMVILNNTMGWLSEIGSRVGDNLKRSAANNNNNLIGILSFETAKTMSRLLSLYKSLSVPEIAKLRNETIKSEGVVYLNSNDESFLLRLACAERLEDLDKIAVTVARLGLKCSDFGLNRFDLVYTDLKLGIIDLGKLEYGSRETEKRVKKMEKLISATSRLYSALESLSEMEISERKLKQWKLNAKAFQSQSVNFDLFNQKISHQRKQVRHYRETSLWNQTFDKSVGLMARIVCVVYARLCLVFGRVRPDCYLFEPRKEQLIITRSGPIPTTSKPKLVRFHSQNLDIFSDSGSENRVFNFAGSDTVGGSGLSLRYANVILLAEKYLDTTVTIGDDAREDLYQMLPENLKLLVKSKLSKNVRKVPAEEEDGCGKRLAEGWREAMTEIMRWLTPVAHDTVRWQAERNLEKMGFESRPAALLVHTLHFSDREKVEAAVAEVLVGLSCIYRYENRRNCDGDCGDDGGASVTGRCSFDGVGWT</sequence>
<dbReference type="STRING" id="1590841.A0A2R6R8A6"/>
<name>A0A2R6R8A6_ACTCC</name>
<dbReference type="OrthoDB" id="673374at2759"/>
<protein>
    <submittedName>
        <fullName evidence="3">Kinesin-like protein</fullName>
    </submittedName>
</protein>
<accession>A0A2R6R8A6</accession>
<reference evidence="4" key="2">
    <citation type="journal article" date="2018" name="BMC Genomics">
        <title>A manually annotated Actinidia chinensis var. chinensis (kiwifruit) genome highlights the challenges associated with draft genomes and gene prediction in plants.</title>
        <authorList>
            <person name="Pilkington S.M."/>
            <person name="Crowhurst R."/>
            <person name="Hilario E."/>
            <person name="Nardozza S."/>
            <person name="Fraser L."/>
            <person name="Peng Y."/>
            <person name="Gunaseelan K."/>
            <person name="Simpson R."/>
            <person name="Tahir J."/>
            <person name="Deroles S.C."/>
            <person name="Templeton K."/>
            <person name="Luo Z."/>
            <person name="Davy M."/>
            <person name="Cheng C."/>
            <person name="McNeilage M."/>
            <person name="Scaglione D."/>
            <person name="Liu Y."/>
            <person name="Zhang Q."/>
            <person name="Datson P."/>
            <person name="De Silva N."/>
            <person name="Gardiner S.E."/>
            <person name="Bassett H."/>
            <person name="Chagne D."/>
            <person name="McCallum J."/>
            <person name="Dzierzon H."/>
            <person name="Deng C."/>
            <person name="Wang Y.Y."/>
            <person name="Barron L."/>
            <person name="Manako K."/>
            <person name="Bowen J."/>
            <person name="Foster T.M."/>
            <person name="Erridge Z.A."/>
            <person name="Tiffin H."/>
            <person name="Waite C.N."/>
            <person name="Davies K.M."/>
            <person name="Grierson E.P."/>
            <person name="Laing W.A."/>
            <person name="Kirk R."/>
            <person name="Chen X."/>
            <person name="Wood M."/>
            <person name="Montefiori M."/>
            <person name="Brummell D.A."/>
            <person name="Schwinn K.E."/>
            <person name="Catanach A."/>
            <person name="Fullerton C."/>
            <person name="Li D."/>
            <person name="Meiyalaghan S."/>
            <person name="Nieuwenhuizen N."/>
            <person name="Read N."/>
            <person name="Prakash R."/>
            <person name="Hunter D."/>
            <person name="Zhang H."/>
            <person name="McKenzie M."/>
            <person name="Knabel M."/>
            <person name="Harris A."/>
            <person name="Allan A.C."/>
            <person name="Gleave A."/>
            <person name="Chen A."/>
            <person name="Janssen B.J."/>
            <person name="Plunkett B."/>
            <person name="Ampomah-Dwamena C."/>
            <person name="Voogd C."/>
            <person name="Leif D."/>
            <person name="Lafferty D."/>
            <person name="Souleyre E.J.F."/>
            <person name="Varkonyi-Gasic E."/>
            <person name="Gambi F."/>
            <person name="Hanley J."/>
            <person name="Yao J.L."/>
            <person name="Cheung J."/>
            <person name="David K.M."/>
            <person name="Warren B."/>
            <person name="Marsh K."/>
            <person name="Snowden K.C."/>
            <person name="Lin-Wang K."/>
            <person name="Brian L."/>
            <person name="Martinez-Sanchez M."/>
            <person name="Wang M."/>
            <person name="Ileperuma N."/>
            <person name="Macnee N."/>
            <person name="Campin R."/>
            <person name="McAtee P."/>
            <person name="Drummond R.S.M."/>
            <person name="Espley R.V."/>
            <person name="Ireland H.S."/>
            <person name="Wu R."/>
            <person name="Atkinson R.G."/>
            <person name="Karunairetnam S."/>
            <person name="Bulley S."/>
            <person name="Chunkath S."/>
            <person name="Hanley Z."/>
            <person name="Storey R."/>
            <person name="Thrimawithana A.H."/>
            <person name="Thomson S."/>
            <person name="David C."/>
            <person name="Testolin R."/>
            <person name="Huang H."/>
            <person name="Hellens R.P."/>
            <person name="Schaffer R.J."/>
        </authorList>
    </citation>
    <scope>NUCLEOTIDE SEQUENCE [LARGE SCALE GENOMIC DNA]</scope>
    <source>
        <strain evidence="4">cv. Red5</strain>
    </source>
</reference>
<dbReference type="InterPro" id="IPR021864">
    <property type="entry name" value="DUF3475"/>
</dbReference>
<dbReference type="PANTHER" id="PTHR31371">
    <property type="entry name" value="BNAC09G50660D PROTEIN"/>
    <property type="match status" value="1"/>
</dbReference>
<evidence type="ECO:0000313" key="3">
    <source>
        <dbReference type="EMBL" id="PSS23776.1"/>
    </source>
</evidence>
<reference evidence="3 4" key="1">
    <citation type="submission" date="2017-07" db="EMBL/GenBank/DDBJ databases">
        <title>An improved, manually edited Actinidia chinensis var. chinensis (kiwifruit) genome highlights the challenges associated with draft genomes and gene prediction in plants.</title>
        <authorList>
            <person name="Pilkington S."/>
            <person name="Crowhurst R."/>
            <person name="Hilario E."/>
            <person name="Nardozza S."/>
            <person name="Fraser L."/>
            <person name="Peng Y."/>
            <person name="Gunaseelan K."/>
            <person name="Simpson R."/>
            <person name="Tahir J."/>
            <person name="Deroles S."/>
            <person name="Templeton K."/>
            <person name="Luo Z."/>
            <person name="Davy M."/>
            <person name="Cheng C."/>
            <person name="Mcneilage M."/>
            <person name="Scaglione D."/>
            <person name="Liu Y."/>
            <person name="Zhang Q."/>
            <person name="Datson P."/>
            <person name="De Silva N."/>
            <person name="Gardiner S."/>
            <person name="Bassett H."/>
            <person name="Chagne D."/>
            <person name="Mccallum J."/>
            <person name="Dzierzon H."/>
            <person name="Deng C."/>
            <person name="Wang Y.-Y."/>
            <person name="Barron N."/>
            <person name="Manako K."/>
            <person name="Bowen J."/>
            <person name="Foster T."/>
            <person name="Erridge Z."/>
            <person name="Tiffin H."/>
            <person name="Waite C."/>
            <person name="Davies K."/>
            <person name="Grierson E."/>
            <person name="Laing W."/>
            <person name="Kirk R."/>
            <person name="Chen X."/>
            <person name="Wood M."/>
            <person name="Montefiori M."/>
            <person name="Brummell D."/>
            <person name="Schwinn K."/>
            <person name="Catanach A."/>
            <person name="Fullerton C."/>
            <person name="Li D."/>
            <person name="Meiyalaghan S."/>
            <person name="Nieuwenhuizen N."/>
            <person name="Read N."/>
            <person name="Prakash R."/>
            <person name="Hunter D."/>
            <person name="Zhang H."/>
            <person name="Mckenzie M."/>
            <person name="Knabel M."/>
            <person name="Harris A."/>
            <person name="Allan A."/>
            <person name="Chen A."/>
            <person name="Janssen B."/>
            <person name="Plunkett B."/>
            <person name="Dwamena C."/>
            <person name="Voogd C."/>
            <person name="Leif D."/>
            <person name="Lafferty D."/>
            <person name="Souleyre E."/>
            <person name="Varkonyi-Gasic E."/>
            <person name="Gambi F."/>
            <person name="Hanley J."/>
            <person name="Yao J.-L."/>
            <person name="Cheung J."/>
            <person name="David K."/>
            <person name="Warren B."/>
            <person name="Marsh K."/>
            <person name="Snowden K."/>
            <person name="Lin-Wang K."/>
            <person name="Brian L."/>
            <person name="Martinez-Sanchez M."/>
            <person name="Wang M."/>
            <person name="Ileperuma N."/>
            <person name="Macnee N."/>
            <person name="Campin R."/>
            <person name="Mcatee P."/>
            <person name="Drummond R."/>
            <person name="Espley R."/>
            <person name="Ireland H."/>
            <person name="Wu R."/>
            <person name="Atkinson R."/>
            <person name="Karunairetnam S."/>
            <person name="Bulley S."/>
            <person name="Chunkath S."/>
            <person name="Hanley Z."/>
            <person name="Storey R."/>
            <person name="Thrimawithana A."/>
            <person name="Thomson S."/>
            <person name="David C."/>
            <person name="Testolin R."/>
        </authorList>
    </citation>
    <scope>NUCLEOTIDE SEQUENCE [LARGE SCALE GENOMIC DNA]</scope>
    <source>
        <strain evidence="4">cv. Red5</strain>
        <tissue evidence="3">Young leaf</tissue>
    </source>
</reference>
<organism evidence="3 4">
    <name type="scientific">Actinidia chinensis var. chinensis</name>
    <name type="common">Chinese soft-hair kiwi</name>
    <dbReference type="NCBI Taxonomy" id="1590841"/>
    <lineage>
        <taxon>Eukaryota</taxon>
        <taxon>Viridiplantae</taxon>
        <taxon>Streptophyta</taxon>
        <taxon>Embryophyta</taxon>
        <taxon>Tracheophyta</taxon>
        <taxon>Spermatophyta</taxon>
        <taxon>Magnoliopsida</taxon>
        <taxon>eudicotyledons</taxon>
        <taxon>Gunneridae</taxon>
        <taxon>Pentapetalae</taxon>
        <taxon>asterids</taxon>
        <taxon>Ericales</taxon>
        <taxon>Actinidiaceae</taxon>
        <taxon>Actinidia</taxon>
    </lineage>
</organism>
<evidence type="ECO:0000259" key="1">
    <source>
        <dbReference type="Pfam" id="PF05003"/>
    </source>
</evidence>
<gene>
    <name evidence="3" type="ORF">CEY00_Acc08599</name>
</gene>
<dbReference type="InterPro" id="IPR007700">
    <property type="entry name" value="DUF668"/>
</dbReference>
<dbReference type="Pfam" id="PF05003">
    <property type="entry name" value="DUF668"/>
    <property type="match status" value="1"/>
</dbReference>
<dbReference type="PANTHER" id="PTHR31371:SF13">
    <property type="entry name" value="OS05G0457600 PROTEIN"/>
    <property type="match status" value="1"/>
</dbReference>
<dbReference type="Proteomes" id="UP000241394">
    <property type="component" value="Chromosome LG8"/>
</dbReference>
<comment type="caution">
    <text evidence="3">The sequence shown here is derived from an EMBL/GenBank/DDBJ whole genome shotgun (WGS) entry which is preliminary data.</text>
</comment>